<proteinExistence type="predicted"/>
<reference evidence="1 2" key="1">
    <citation type="submission" date="2019-04" db="EMBL/GenBank/DDBJ databases">
        <authorList>
            <person name="Li Y."/>
            <person name="Wang J."/>
        </authorList>
    </citation>
    <scope>NUCLEOTIDE SEQUENCE [LARGE SCALE GENOMIC DNA]</scope>
    <source>
        <strain evidence="1 2">DSM 14668</strain>
    </source>
</reference>
<comment type="caution">
    <text evidence="1">The sequence shown here is derived from an EMBL/GenBank/DDBJ whole genome shotgun (WGS) entry which is preliminary data.</text>
</comment>
<organism evidence="1 2">
    <name type="scientific">Polyangium fumosum</name>
    <dbReference type="NCBI Taxonomy" id="889272"/>
    <lineage>
        <taxon>Bacteria</taxon>
        <taxon>Pseudomonadati</taxon>
        <taxon>Myxococcota</taxon>
        <taxon>Polyangia</taxon>
        <taxon>Polyangiales</taxon>
        <taxon>Polyangiaceae</taxon>
        <taxon>Polyangium</taxon>
    </lineage>
</organism>
<protein>
    <submittedName>
        <fullName evidence="1">Uncharacterized protein</fullName>
    </submittedName>
</protein>
<sequence>MANHTYQTYNEEVQLEAFRADFIHRGAICGALDKRYPGLAAIGAEAEAIVAQIDSRRIELQKTEDEQIRARAIEDAEKLDVLDVYTELRRTMAVKNPKEVLTLLPDAPSILRRATAATFAERAGAALSNLKALPEEHPLRLAFLGKLELELSEFNDADKKEDVARLAIQSGKVALTLYKSELSETREAELGAIQNLLKDQEKTVLFTLPWRRTRKTSAATEPAEAEATP</sequence>
<dbReference type="Proteomes" id="UP000309215">
    <property type="component" value="Unassembled WGS sequence"/>
</dbReference>
<name>A0A4U1JCD8_9BACT</name>
<keyword evidence="2" id="KW-1185">Reference proteome</keyword>
<accession>A0A4U1JCD8</accession>
<gene>
    <name evidence="1" type="ORF">E8A74_17480</name>
</gene>
<dbReference type="AlphaFoldDB" id="A0A4U1JCD8"/>
<evidence type="ECO:0000313" key="2">
    <source>
        <dbReference type="Proteomes" id="UP000309215"/>
    </source>
</evidence>
<dbReference type="RefSeq" id="WP_136930155.1">
    <property type="nucleotide sequence ID" value="NZ_SSMQ01000016.1"/>
</dbReference>
<dbReference type="EMBL" id="SSMQ01000016">
    <property type="protein sequence ID" value="TKD07559.1"/>
    <property type="molecule type" value="Genomic_DNA"/>
</dbReference>
<evidence type="ECO:0000313" key="1">
    <source>
        <dbReference type="EMBL" id="TKD07559.1"/>
    </source>
</evidence>
<dbReference type="OrthoDB" id="9824719at2"/>